<proteinExistence type="predicted"/>
<feature type="region of interest" description="Disordered" evidence="1">
    <location>
        <begin position="89"/>
        <end position="113"/>
    </location>
</feature>
<feature type="compositionally biased region" description="Basic and acidic residues" evidence="1">
    <location>
        <begin position="89"/>
        <end position="102"/>
    </location>
</feature>
<reference evidence="3" key="1">
    <citation type="submission" date="2014-05" db="EMBL/GenBank/DDBJ databases">
        <title>The transcriptome of the halophilic microalga Tetraselmis sp. GSL018 isolated from the Great Salt Lake, Utah.</title>
        <authorList>
            <person name="Jinkerson R.E."/>
            <person name="D'Adamo S."/>
            <person name="Posewitz M.C."/>
        </authorList>
    </citation>
    <scope>NUCLEOTIDE SEQUENCE</scope>
    <source>
        <strain evidence="3">GSL018</strain>
    </source>
</reference>
<sequence>MEGDAFSNRTGDWRWETAANSEGLPSPSPALSPGNRLYSPSDGEVVPENVSKHGSSVDVNSLDVRADSSDPNLLSQAAEIARNFLERQSDKAADEGPSREHSSSPSKHAGEDGDEVTLLLLDDGRIVTEGDGSTVGEIDANEGAVAATLETVSWRVQPTAVHPTVNLEKNFAWCPWTKTYVPLERPLRIKRLWCWQLYNLNWWTAFLFVLGSVGFFTGAIFASLRLTHAAEHRGIKIWGEMMPYLSGGICFVAGALTLCITTAELVDWDFRRDDPGYETLPGKKGSSEYDGEPRSGARTPTEPPVTRWLGKWEVAPAPGEGLLNRPLTLPRRESSGCRVRRNAAAELEFQRLWIEYDPWTRRQHMVELVGAVLIFLGTLFYKAGLFSDLYETLSDPLPPHWRFFMLQGTLQIGSVMFVVGGYLLLAAFGQTWFPFALARVNPRTAGVAWWIVMLNMIGSMFFLLGAMPLQVPAPSLVANTYVQNIFGWGLGSVFFFVQSWLMVIEVASAEDDDSPDDDAMSIRNY</sequence>
<evidence type="ECO:0000256" key="2">
    <source>
        <dbReference type="SAM" id="Phobius"/>
    </source>
</evidence>
<gene>
    <name evidence="3" type="ORF">TSPGSL018_9772</name>
</gene>
<accession>A0A061SCT8</accession>
<feature type="compositionally biased region" description="Low complexity" evidence="1">
    <location>
        <begin position="21"/>
        <end position="34"/>
    </location>
</feature>
<evidence type="ECO:0000256" key="1">
    <source>
        <dbReference type="SAM" id="MobiDB-lite"/>
    </source>
</evidence>
<dbReference type="EMBL" id="GBEZ01004568">
    <property type="protein sequence ID" value="JAC80660.1"/>
    <property type="molecule type" value="Transcribed_RNA"/>
</dbReference>
<feature type="transmembrane region" description="Helical" evidence="2">
    <location>
        <begin position="368"/>
        <end position="390"/>
    </location>
</feature>
<feature type="transmembrane region" description="Helical" evidence="2">
    <location>
        <begin position="485"/>
        <end position="504"/>
    </location>
</feature>
<keyword evidence="2" id="KW-1133">Transmembrane helix</keyword>
<keyword evidence="2" id="KW-0472">Membrane</keyword>
<feature type="region of interest" description="Disordered" evidence="1">
    <location>
        <begin position="277"/>
        <end position="303"/>
    </location>
</feature>
<name>A0A061SCT8_9CHLO</name>
<feature type="transmembrane region" description="Helical" evidence="2">
    <location>
        <begin position="410"/>
        <end position="435"/>
    </location>
</feature>
<feature type="compositionally biased region" description="Basic and acidic residues" evidence="1">
    <location>
        <begin position="285"/>
        <end position="295"/>
    </location>
</feature>
<protein>
    <submittedName>
        <fullName evidence="3">Uncharacterized protein</fullName>
    </submittedName>
</protein>
<feature type="region of interest" description="Disordered" evidence="1">
    <location>
        <begin position="1"/>
        <end position="71"/>
    </location>
</feature>
<keyword evidence="2" id="KW-0812">Transmembrane</keyword>
<evidence type="ECO:0000313" key="3">
    <source>
        <dbReference type="EMBL" id="JAC80660.1"/>
    </source>
</evidence>
<feature type="transmembrane region" description="Helical" evidence="2">
    <location>
        <begin position="200"/>
        <end position="224"/>
    </location>
</feature>
<feature type="transmembrane region" description="Helical" evidence="2">
    <location>
        <begin position="244"/>
        <end position="266"/>
    </location>
</feature>
<feature type="transmembrane region" description="Helical" evidence="2">
    <location>
        <begin position="447"/>
        <end position="465"/>
    </location>
</feature>
<organism evidence="3">
    <name type="scientific">Tetraselmis sp. GSL018</name>
    <dbReference type="NCBI Taxonomy" id="582737"/>
    <lineage>
        <taxon>Eukaryota</taxon>
        <taxon>Viridiplantae</taxon>
        <taxon>Chlorophyta</taxon>
        <taxon>core chlorophytes</taxon>
        <taxon>Chlorodendrophyceae</taxon>
        <taxon>Chlorodendrales</taxon>
        <taxon>Chlorodendraceae</taxon>
        <taxon>Tetraselmis</taxon>
    </lineage>
</organism>
<dbReference type="AlphaFoldDB" id="A0A061SCT8"/>